<protein>
    <submittedName>
        <fullName evidence="1">Uncharacterized protein</fullName>
    </submittedName>
</protein>
<sequence length="127" mass="13511">MISAVGSDVSLLCEVLRQAVERIMEAETTVSGVEDSAVALQQKVFYLMVISKELVTGVEDAEAPLYPLVSIGQGVGGCIETLHDWEGNKAVLPPIPIPFHVDSRATCDVGQNGCPGAQIRMGTKSIR</sequence>
<keyword evidence="2" id="KW-1185">Reference proteome</keyword>
<gene>
    <name evidence="1" type="ORF">NDU88_008895</name>
</gene>
<proteinExistence type="predicted"/>
<dbReference type="Proteomes" id="UP001066276">
    <property type="component" value="Chromosome 5"/>
</dbReference>
<organism evidence="1 2">
    <name type="scientific">Pleurodeles waltl</name>
    <name type="common">Iberian ribbed newt</name>
    <dbReference type="NCBI Taxonomy" id="8319"/>
    <lineage>
        <taxon>Eukaryota</taxon>
        <taxon>Metazoa</taxon>
        <taxon>Chordata</taxon>
        <taxon>Craniata</taxon>
        <taxon>Vertebrata</taxon>
        <taxon>Euteleostomi</taxon>
        <taxon>Amphibia</taxon>
        <taxon>Batrachia</taxon>
        <taxon>Caudata</taxon>
        <taxon>Salamandroidea</taxon>
        <taxon>Salamandridae</taxon>
        <taxon>Pleurodelinae</taxon>
        <taxon>Pleurodeles</taxon>
    </lineage>
</organism>
<evidence type="ECO:0000313" key="2">
    <source>
        <dbReference type="Proteomes" id="UP001066276"/>
    </source>
</evidence>
<accession>A0AAV7RTR9</accession>
<comment type="caution">
    <text evidence="1">The sequence shown here is derived from an EMBL/GenBank/DDBJ whole genome shotgun (WGS) entry which is preliminary data.</text>
</comment>
<evidence type="ECO:0000313" key="1">
    <source>
        <dbReference type="EMBL" id="KAJ1156171.1"/>
    </source>
</evidence>
<name>A0AAV7RTR9_PLEWA</name>
<dbReference type="AlphaFoldDB" id="A0AAV7RTR9"/>
<dbReference type="EMBL" id="JANPWB010000009">
    <property type="protein sequence ID" value="KAJ1156171.1"/>
    <property type="molecule type" value="Genomic_DNA"/>
</dbReference>
<reference evidence="1" key="1">
    <citation type="journal article" date="2022" name="bioRxiv">
        <title>Sequencing and chromosome-scale assembly of the giantPleurodeles waltlgenome.</title>
        <authorList>
            <person name="Brown T."/>
            <person name="Elewa A."/>
            <person name="Iarovenko S."/>
            <person name="Subramanian E."/>
            <person name="Araus A.J."/>
            <person name="Petzold A."/>
            <person name="Susuki M."/>
            <person name="Suzuki K.-i.T."/>
            <person name="Hayashi T."/>
            <person name="Toyoda A."/>
            <person name="Oliveira C."/>
            <person name="Osipova E."/>
            <person name="Leigh N.D."/>
            <person name="Simon A."/>
            <person name="Yun M.H."/>
        </authorList>
    </citation>
    <scope>NUCLEOTIDE SEQUENCE</scope>
    <source>
        <strain evidence="1">20211129_DDA</strain>
        <tissue evidence="1">Liver</tissue>
    </source>
</reference>